<reference evidence="1 2" key="1">
    <citation type="journal article" date="2015" name="Nature">
        <title>rRNA introns, odd ribosomes, and small enigmatic genomes across a large radiation of phyla.</title>
        <authorList>
            <person name="Brown C.T."/>
            <person name="Hug L.A."/>
            <person name="Thomas B.C."/>
            <person name="Sharon I."/>
            <person name="Castelle C.J."/>
            <person name="Singh A."/>
            <person name="Wilkins M.J."/>
            <person name="Williams K.H."/>
            <person name="Banfield J.F."/>
        </authorList>
    </citation>
    <scope>NUCLEOTIDE SEQUENCE [LARGE SCALE GENOMIC DNA]</scope>
</reference>
<sequence>MASLISDMSGGDMVATFEVLSRNKITTEHLWLLRKFPMEFAAQALRGIFEAHQTYLEATTTEPDAWAIAVAAVERIDDVDMLQHIYQISLLPEVWLAVIQRIKKEHVLFQLILFWTGAKRRLARLAGLRRLDENTHLALVRHRKSDERQKEILEIVNEVRRERGLPPY</sequence>
<organism evidence="1 2">
    <name type="scientific">Candidatus Nomurabacteria bacterium GW2011_GWB1_47_6</name>
    <dbReference type="NCBI Taxonomy" id="1618749"/>
    <lineage>
        <taxon>Bacteria</taxon>
        <taxon>Candidatus Nomuraibacteriota</taxon>
    </lineage>
</organism>
<comment type="caution">
    <text evidence="1">The sequence shown here is derived from an EMBL/GenBank/DDBJ whole genome shotgun (WGS) entry which is preliminary data.</text>
</comment>
<protein>
    <submittedName>
        <fullName evidence="1">Uncharacterized protein</fullName>
    </submittedName>
</protein>
<evidence type="ECO:0000313" key="1">
    <source>
        <dbReference type="EMBL" id="KKU75569.1"/>
    </source>
</evidence>
<accession>A0A0G1T1D7</accession>
<name>A0A0G1T1D7_9BACT</name>
<evidence type="ECO:0000313" key="2">
    <source>
        <dbReference type="Proteomes" id="UP000034879"/>
    </source>
</evidence>
<gene>
    <name evidence="1" type="ORF">UY01_C0009G0011</name>
</gene>
<proteinExistence type="predicted"/>
<dbReference type="Proteomes" id="UP000034879">
    <property type="component" value="Unassembled WGS sequence"/>
</dbReference>
<dbReference type="AlphaFoldDB" id="A0A0G1T1D7"/>
<dbReference type="EMBL" id="LCOJ01000009">
    <property type="protein sequence ID" value="KKU75569.1"/>
    <property type="molecule type" value="Genomic_DNA"/>
</dbReference>